<evidence type="ECO:0008006" key="5">
    <source>
        <dbReference type="Google" id="ProtNLM"/>
    </source>
</evidence>
<keyword evidence="4" id="KW-1185">Reference proteome</keyword>
<feature type="domain" description="Cadherin-like beta-sandwich-like" evidence="1">
    <location>
        <begin position="542"/>
        <end position="626"/>
    </location>
</feature>
<proteinExistence type="predicted"/>
<evidence type="ECO:0000259" key="1">
    <source>
        <dbReference type="Pfam" id="PF12733"/>
    </source>
</evidence>
<feature type="domain" description="NXPE C-terminal" evidence="2">
    <location>
        <begin position="706"/>
        <end position="773"/>
    </location>
</feature>
<gene>
    <name evidence="3" type="ORF">PECUL_23A007659</name>
</gene>
<reference evidence="3" key="1">
    <citation type="submission" date="2022-03" db="EMBL/GenBank/DDBJ databases">
        <authorList>
            <person name="Alioto T."/>
            <person name="Alioto T."/>
            <person name="Gomez Garrido J."/>
        </authorList>
    </citation>
    <scope>NUCLEOTIDE SEQUENCE</scope>
</reference>
<evidence type="ECO:0000313" key="4">
    <source>
        <dbReference type="Proteomes" id="UP001295444"/>
    </source>
</evidence>
<dbReference type="Proteomes" id="UP001295444">
    <property type="component" value="Chromosome 03"/>
</dbReference>
<dbReference type="Gene3D" id="3.30.470.20">
    <property type="entry name" value="ATP-grasp fold, B domain"/>
    <property type="match status" value="1"/>
</dbReference>
<dbReference type="InterPro" id="IPR025883">
    <property type="entry name" value="Cadherin-like_domain"/>
</dbReference>
<dbReference type="AlphaFoldDB" id="A0AAD1VZT8"/>
<dbReference type="Pfam" id="PF12733">
    <property type="entry name" value="Cadherin-like"/>
    <property type="match status" value="1"/>
</dbReference>
<name>A0AAD1VZT8_PELCU</name>
<dbReference type="EMBL" id="OW240914">
    <property type="protein sequence ID" value="CAH2278136.1"/>
    <property type="molecule type" value="Genomic_DNA"/>
</dbReference>
<dbReference type="PANTHER" id="PTHR14776:SF1">
    <property type="entry name" value="CADHERIN-LIKE AND PC-ESTERASE DOMAIN-CONTAINING PROTEIN 1"/>
    <property type="match status" value="1"/>
</dbReference>
<dbReference type="InterPro" id="IPR057106">
    <property type="entry name" value="NXPE4_C"/>
</dbReference>
<organism evidence="3 4">
    <name type="scientific">Pelobates cultripes</name>
    <name type="common">Western spadefoot toad</name>
    <dbReference type="NCBI Taxonomy" id="61616"/>
    <lineage>
        <taxon>Eukaryota</taxon>
        <taxon>Metazoa</taxon>
        <taxon>Chordata</taxon>
        <taxon>Craniata</taxon>
        <taxon>Vertebrata</taxon>
        <taxon>Euteleostomi</taxon>
        <taxon>Amphibia</taxon>
        <taxon>Batrachia</taxon>
        <taxon>Anura</taxon>
        <taxon>Pelobatoidea</taxon>
        <taxon>Pelobatidae</taxon>
        <taxon>Pelobates</taxon>
    </lineage>
</organism>
<evidence type="ECO:0000259" key="2">
    <source>
        <dbReference type="Pfam" id="PF24536"/>
    </source>
</evidence>
<dbReference type="Pfam" id="PF24536">
    <property type="entry name" value="NXPE4_C"/>
    <property type="match status" value="1"/>
</dbReference>
<accession>A0AAD1VZT8</accession>
<evidence type="ECO:0000313" key="3">
    <source>
        <dbReference type="EMBL" id="CAH2278136.1"/>
    </source>
</evidence>
<protein>
    <recommendedName>
        <fullName evidence="5">Cadherin-like and PC-esterase domain-containing protein 1</fullName>
    </recommendedName>
</protein>
<sequence>MGWRRRYIPSPTFVCLAVAVCVFYQSLPILWKKTSWTLDVDSADSQDVPLEVTPNDCLSTWTALYRSVKEFKETLKNNPNPNIERRAFLYVHPLLGTEESSFYKRLLTQLRYTVLPADAAPGKREQLIRGMSNYRDVLIYIPSYKRLNEECCEKRKELVQLRQVIQVNILSEPELLCSKERMCKVLSICPEFRNHSICSTDFEELRSREALSRLFPMKKEYADLCETSQVVKFLSLWTEVKHSSQESPLLRTYVLVTSMSPLRAFIHSTGIVQKRPNEPYIPIKLQHFYLNFVKSESASKAFNALKETIGKFLLTLEVVSEASATGDQTINRCTECFQLLTVDIVHRNPLHPTVLQVREHFNFEGLDAEDQTTKELIIGNAFNFISQNTFSFLAFLQYFERQQIIRDNACWVDGHMDFTQATLHTLYSFAEELPSPGEFEMIYPSISPSLVAWKNELYHHFDPMQNLRSISSMHSILLDLLKDFHIHKMNLTHVMSSVRKQNIHSTLSGAANRGSAGSEHINCSNDNDTLSHIRRIFSLPRLDLSPEFIPNIKAYDADVPFDVVTVEIGAEPYNCKSRVHLDDKEGPRVANYPLGLGSNQITIFITDESKPSPVLLGTYKITVHREDRPSLPLFDHYKVCGFVQDCGLIIDGEQRCGLLSLSSESLSRLSQAQKRKCTTGDAKGLWIVPCLSCADNRTCDWRVMSWQPYKCHHHILPTKALQQCLQDRKVLFIGDSTNRGIMYYLIERVNETLQEWQKSHDLRFYRNVNQERTMVGYSYYPQFWINATQRPTFELALKQLLFRSRPLKNTNQTILVVGGVQWLNPNHLKMIYNVLNRENLSDILVIIKSTGMGFHLPVYGIRSLSQVQGGQLQERNQALQDQHTRSLVISDPAHLYGFEVVDTFSITMGRYKEFLHGKCGCHFHEVVKSKTFQDLDKKKMKLLKNYTYGNVRFSQIQDHMSNLKSFYHVMGPVNQVYSEILLGRMCT</sequence>
<dbReference type="PANTHER" id="PTHR14776">
    <property type="entry name" value="CADHERIN-LIKE AND PC-ESTERASE DOMAIN-CONTAINING PROTEIN 1"/>
    <property type="match status" value="1"/>
</dbReference>